<reference evidence="3" key="1">
    <citation type="submission" date="2017-01" db="EMBL/GenBank/DDBJ databases">
        <authorList>
            <person name="Varghese N."/>
            <person name="Submissions S."/>
        </authorList>
    </citation>
    <scope>NUCLEOTIDE SEQUENCE [LARGE SCALE GENOMIC DNA]</scope>
    <source>
        <strain evidence="3">DSM 7027</strain>
    </source>
</reference>
<evidence type="ECO:0008006" key="4">
    <source>
        <dbReference type="Google" id="ProtNLM"/>
    </source>
</evidence>
<keyword evidence="3" id="KW-1185">Reference proteome</keyword>
<feature type="coiled-coil region" evidence="1">
    <location>
        <begin position="353"/>
        <end position="383"/>
    </location>
</feature>
<dbReference type="STRING" id="49186.SAMN05421647_11383"/>
<evidence type="ECO:0000313" key="3">
    <source>
        <dbReference type="Proteomes" id="UP000186895"/>
    </source>
</evidence>
<dbReference type="SUPFAM" id="SSF52540">
    <property type="entry name" value="P-loop containing nucleoside triphosphate hydrolases"/>
    <property type="match status" value="1"/>
</dbReference>
<dbReference type="Proteomes" id="UP000186895">
    <property type="component" value="Unassembled WGS sequence"/>
</dbReference>
<accession>A0A1N6XCG8</accession>
<evidence type="ECO:0000256" key="1">
    <source>
        <dbReference type="SAM" id="Coils"/>
    </source>
</evidence>
<evidence type="ECO:0000313" key="2">
    <source>
        <dbReference type="EMBL" id="SIR00052.1"/>
    </source>
</evidence>
<protein>
    <recommendedName>
        <fullName evidence="4">AAA domain-containing protein</fullName>
    </recommendedName>
</protein>
<organism evidence="2 3">
    <name type="scientific">Marinobacterium stanieri</name>
    <dbReference type="NCBI Taxonomy" id="49186"/>
    <lineage>
        <taxon>Bacteria</taxon>
        <taxon>Pseudomonadati</taxon>
        <taxon>Pseudomonadota</taxon>
        <taxon>Gammaproteobacteria</taxon>
        <taxon>Oceanospirillales</taxon>
        <taxon>Oceanospirillaceae</taxon>
        <taxon>Marinobacterium</taxon>
    </lineage>
</organism>
<dbReference type="RefSeq" id="WP_076466155.1">
    <property type="nucleotide sequence ID" value="NZ_FTMN01000013.1"/>
</dbReference>
<dbReference type="Gene3D" id="3.40.50.300">
    <property type="entry name" value="P-loop containing nucleotide triphosphate hydrolases"/>
    <property type="match status" value="1"/>
</dbReference>
<name>A0A1N6XCG8_9GAMM</name>
<sequence>MTKERARHGFELRELRLCGPGQESGSLNFAPGLNVIDGASDTGKSYALSCIDFVMGASTPPEEIPQARKYDVAYLCIQAADGQIYTLKRPLVGGKIGLYHGRIDEALGADDKWEVMGETTNAKESVSGFLLGLCGLDGRRVRKNDRGTTQEVSFRVLSKALLVDEERIIAKRSPLFGSQKTGNTAAASTIRMLLTGVDDSGIVQLEDPKTSAGRLAGRKEAIEGLLERDQAVLDELLENMEVTPEEVSELEAKLRELGELSSTALADLRAAESKRGKLVNEQREQRRRLDELDGMLVRASLLDAHYESDLLRLEAMGESSYLLQMYRDKSCDYCGAEPEHQRDADTHSPESTLQAAQAEAAKVKRLRAELRVASDQLSTEQRVLAASLKEIEAAIQEISEEIEVALAPKVRATANELRTIQGSYGAFVRVEQLRAQIDSLKSQIFDLDTIPDKKEKLEFIKLSANTMSDVCSRIRALLIAWRVADDITVAFDEKSADLVVNGRKRTSHGKGVRAVMCASYVIGLMQEALVANTGHPGFVVLDTPLNPYKEADADDDGEVATSVKDAFYRNLYLSSTIGQVVVFENVAPPADVQASCNHIHFSRNSVGRYGFLPVSARP</sequence>
<keyword evidence="1" id="KW-0175">Coiled coil</keyword>
<feature type="coiled-coil region" evidence="1">
    <location>
        <begin position="219"/>
        <end position="253"/>
    </location>
</feature>
<dbReference type="InterPro" id="IPR027417">
    <property type="entry name" value="P-loop_NTPase"/>
</dbReference>
<gene>
    <name evidence="2" type="ORF">SAMN05421647_11383</name>
</gene>
<dbReference type="AlphaFoldDB" id="A0A1N6XCG8"/>
<proteinExistence type="predicted"/>
<dbReference type="EMBL" id="FTMN01000013">
    <property type="protein sequence ID" value="SIR00052.1"/>
    <property type="molecule type" value="Genomic_DNA"/>
</dbReference>